<gene>
    <name evidence="7 8" type="primary">murI</name>
    <name evidence="8" type="ORF">NCTC12871_01117</name>
</gene>
<dbReference type="InterPro" id="IPR004391">
    <property type="entry name" value="Glu_race"/>
</dbReference>
<sequence length="264" mass="29333">MKPRILFFDSGIGGLSIYQEAKQLLPHSEFLYCLDNGAFPYSEKSEEMIIGRTKAICQKINALYPLDLIVIACNTASTIVLPTLREAFSFPIVGTVPAIKPAAQLSKTKHIALIATKGTVKRPYVIQLIHNFATDCQVEKFGSTLLVEMAENKLQGIPVNREELDEHIHELKDMADLDIVVLGCTHFPFIEEELRASLPQVKEFINSGKAIANRIQTLLDEKAINLNMGNDVSNKKLFATAPLSEAKIALFNELGFHLEKIIDV</sequence>
<feature type="active site" description="Proton donor/acceptor" evidence="7">
    <location>
        <position position="73"/>
    </location>
</feature>
<evidence type="ECO:0000313" key="9">
    <source>
        <dbReference type="Proteomes" id="UP000279799"/>
    </source>
</evidence>
<dbReference type="GO" id="GO:0008360">
    <property type="term" value="P:regulation of cell shape"/>
    <property type="evidence" value="ECO:0007669"/>
    <property type="project" value="UniProtKB-KW"/>
</dbReference>
<dbReference type="InterPro" id="IPR018187">
    <property type="entry name" value="Asp/Glu_racemase_AS_1"/>
</dbReference>
<accession>A0A448TUN0</accession>
<evidence type="ECO:0000256" key="5">
    <source>
        <dbReference type="ARBA" id="ARBA00023235"/>
    </source>
</evidence>
<proteinExistence type="inferred from homology"/>
<dbReference type="InterPro" id="IPR001920">
    <property type="entry name" value="Asp/Glu_race"/>
</dbReference>
<dbReference type="UniPathway" id="UPA00219"/>
<dbReference type="GO" id="GO:0071555">
    <property type="term" value="P:cell wall organization"/>
    <property type="evidence" value="ECO:0007669"/>
    <property type="project" value="UniProtKB-KW"/>
</dbReference>
<evidence type="ECO:0000313" key="8">
    <source>
        <dbReference type="EMBL" id="VEJ09645.1"/>
    </source>
</evidence>
<dbReference type="InterPro" id="IPR015942">
    <property type="entry name" value="Asp/Glu/hydantoin_racemase"/>
</dbReference>
<evidence type="ECO:0000256" key="1">
    <source>
        <dbReference type="ARBA" id="ARBA00001602"/>
    </source>
</evidence>
<keyword evidence="3 7" id="KW-0133">Cell shape</keyword>
<dbReference type="AlphaFoldDB" id="A0A448TUN0"/>
<comment type="similarity">
    <text evidence="7">Belongs to the aspartate/glutamate racemases family.</text>
</comment>
<evidence type="ECO:0000256" key="4">
    <source>
        <dbReference type="ARBA" id="ARBA00022984"/>
    </source>
</evidence>
<dbReference type="FunFam" id="3.40.50.1860:FF:000001">
    <property type="entry name" value="Glutamate racemase"/>
    <property type="match status" value="1"/>
</dbReference>
<evidence type="ECO:0000256" key="2">
    <source>
        <dbReference type="ARBA" id="ARBA00013090"/>
    </source>
</evidence>
<organism evidence="8 9">
    <name type="scientific">Actinobacillus delphinicola</name>
    <dbReference type="NCBI Taxonomy" id="51161"/>
    <lineage>
        <taxon>Bacteria</taxon>
        <taxon>Pseudomonadati</taxon>
        <taxon>Pseudomonadota</taxon>
        <taxon>Gammaproteobacteria</taxon>
        <taxon>Pasteurellales</taxon>
        <taxon>Pasteurellaceae</taxon>
        <taxon>Actinobacillus</taxon>
    </lineage>
</organism>
<dbReference type="PANTHER" id="PTHR21198:SF2">
    <property type="entry name" value="GLUTAMATE RACEMASE"/>
    <property type="match status" value="1"/>
</dbReference>
<evidence type="ECO:0000256" key="6">
    <source>
        <dbReference type="ARBA" id="ARBA00023316"/>
    </source>
</evidence>
<dbReference type="HAMAP" id="MF_00258">
    <property type="entry name" value="Glu_racemase"/>
    <property type="match status" value="1"/>
</dbReference>
<dbReference type="InterPro" id="IPR033134">
    <property type="entry name" value="Asp/Glu_racemase_AS_2"/>
</dbReference>
<dbReference type="PROSITE" id="PS00923">
    <property type="entry name" value="ASP_GLU_RACEMASE_1"/>
    <property type="match status" value="1"/>
</dbReference>
<feature type="active site" description="Proton donor/acceptor" evidence="7">
    <location>
        <position position="184"/>
    </location>
</feature>
<protein>
    <recommendedName>
        <fullName evidence="2 7">Glutamate racemase</fullName>
        <ecNumber evidence="2 7">5.1.1.3</ecNumber>
    </recommendedName>
</protein>
<keyword evidence="5 7" id="KW-0413">Isomerase</keyword>
<keyword evidence="9" id="KW-1185">Reference proteome</keyword>
<reference evidence="8 9" key="1">
    <citation type="submission" date="2018-12" db="EMBL/GenBank/DDBJ databases">
        <authorList>
            <consortium name="Pathogen Informatics"/>
        </authorList>
    </citation>
    <scope>NUCLEOTIDE SEQUENCE [LARGE SCALE GENOMIC DNA]</scope>
    <source>
        <strain evidence="8 9">NCTC12871</strain>
    </source>
</reference>
<keyword evidence="4 7" id="KW-0573">Peptidoglycan synthesis</keyword>
<dbReference type="KEGG" id="adp:NCTC12871_01117"/>
<dbReference type="EC" id="5.1.1.3" evidence="2 7"/>
<dbReference type="Gene3D" id="3.40.50.1860">
    <property type="match status" value="2"/>
</dbReference>
<dbReference type="EMBL" id="LR134510">
    <property type="protein sequence ID" value="VEJ09645.1"/>
    <property type="molecule type" value="Genomic_DNA"/>
</dbReference>
<evidence type="ECO:0000256" key="7">
    <source>
        <dbReference type="HAMAP-Rule" id="MF_00258"/>
    </source>
</evidence>
<dbReference type="Proteomes" id="UP000279799">
    <property type="component" value="Chromosome"/>
</dbReference>
<dbReference type="RefSeq" id="WP_408608223.1">
    <property type="nucleotide sequence ID" value="NZ_LR134510.1"/>
</dbReference>
<comment type="catalytic activity">
    <reaction evidence="1 7">
        <text>L-glutamate = D-glutamate</text>
        <dbReference type="Rhea" id="RHEA:12813"/>
        <dbReference type="ChEBI" id="CHEBI:29985"/>
        <dbReference type="ChEBI" id="CHEBI:29986"/>
        <dbReference type="EC" id="5.1.1.3"/>
    </reaction>
</comment>
<comment type="function">
    <text evidence="7">Provides the (R)-glutamate required for cell wall biosynthesis.</text>
</comment>
<feature type="binding site" evidence="7">
    <location>
        <begin position="74"/>
        <end position="75"/>
    </location>
    <ligand>
        <name>substrate</name>
    </ligand>
</feature>
<feature type="binding site" evidence="7">
    <location>
        <begin position="185"/>
        <end position="186"/>
    </location>
    <ligand>
        <name>substrate</name>
    </ligand>
</feature>
<dbReference type="PROSITE" id="PS00924">
    <property type="entry name" value="ASP_GLU_RACEMASE_2"/>
    <property type="match status" value="1"/>
</dbReference>
<dbReference type="GO" id="GO:0008881">
    <property type="term" value="F:glutamate racemase activity"/>
    <property type="evidence" value="ECO:0007669"/>
    <property type="project" value="UniProtKB-UniRule"/>
</dbReference>
<feature type="binding site" evidence="7">
    <location>
        <begin position="9"/>
        <end position="10"/>
    </location>
    <ligand>
        <name>substrate</name>
    </ligand>
</feature>
<feature type="binding site" evidence="7">
    <location>
        <begin position="41"/>
        <end position="42"/>
    </location>
    <ligand>
        <name>substrate</name>
    </ligand>
</feature>
<dbReference type="PANTHER" id="PTHR21198">
    <property type="entry name" value="GLUTAMATE RACEMASE"/>
    <property type="match status" value="1"/>
</dbReference>
<name>A0A448TUN0_9PAST</name>
<dbReference type="GO" id="GO:0009252">
    <property type="term" value="P:peptidoglycan biosynthetic process"/>
    <property type="evidence" value="ECO:0007669"/>
    <property type="project" value="UniProtKB-UniRule"/>
</dbReference>
<keyword evidence="6 7" id="KW-0961">Cell wall biogenesis/degradation</keyword>
<evidence type="ECO:0000256" key="3">
    <source>
        <dbReference type="ARBA" id="ARBA00022960"/>
    </source>
</evidence>
<dbReference type="NCBIfam" id="TIGR00067">
    <property type="entry name" value="glut_race"/>
    <property type="match status" value="1"/>
</dbReference>
<dbReference type="Pfam" id="PF01177">
    <property type="entry name" value="Asp_Glu_race"/>
    <property type="match status" value="1"/>
</dbReference>
<comment type="pathway">
    <text evidence="7">Cell wall biogenesis; peptidoglycan biosynthesis.</text>
</comment>
<dbReference type="SUPFAM" id="SSF53681">
    <property type="entry name" value="Aspartate/glutamate racemase"/>
    <property type="match status" value="2"/>
</dbReference>